<feature type="non-terminal residue" evidence="13">
    <location>
        <position position="1"/>
    </location>
</feature>
<evidence type="ECO:0000256" key="4">
    <source>
        <dbReference type="ARBA" id="ARBA00022723"/>
    </source>
</evidence>
<evidence type="ECO:0000256" key="5">
    <source>
        <dbReference type="ARBA" id="ARBA00022801"/>
    </source>
</evidence>
<evidence type="ECO:0000256" key="6">
    <source>
        <dbReference type="ARBA" id="ARBA00022833"/>
    </source>
</evidence>
<feature type="transmembrane region" description="Helical" evidence="11">
    <location>
        <begin position="66"/>
        <end position="86"/>
    </location>
</feature>
<accession>A0A6V8Q5U4</accession>
<dbReference type="InterPro" id="IPR050083">
    <property type="entry name" value="HtpX_protease"/>
</dbReference>
<keyword evidence="3 11" id="KW-0812">Transmembrane</keyword>
<comment type="cofactor">
    <cofactor evidence="10">
        <name>Zn(2+)</name>
        <dbReference type="ChEBI" id="CHEBI:29105"/>
    </cofactor>
    <text evidence="10">Binds 1 zinc ion per subunit.</text>
</comment>
<evidence type="ECO:0000256" key="11">
    <source>
        <dbReference type="SAM" id="Phobius"/>
    </source>
</evidence>
<dbReference type="GO" id="GO:0046872">
    <property type="term" value="F:metal ion binding"/>
    <property type="evidence" value="ECO:0007669"/>
    <property type="project" value="UniProtKB-KW"/>
</dbReference>
<evidence type="ECO:0000256" key="3">
    <source>
        <dbReference type="ARBA" id="ARBA00022692"/>
    </source>
</evidence>
<dbReference type="InterPro" id="IPR001915">
    <property type="entry name" value="Peptidase_M48"/>
</dbReference>
<proteinExistence type="inferred from homology"/>
<gene>
    <name evidence="13" type="ORF">HKBW3S44_01951</name>
</gene>
<dbReference type="GO" id="GO:0004222">
    <property type="term" value="F:metalloendopeptidase activity"/>
    <property type="evidence" value="ECO:0007669"/>
    <property type="project" value="InterPro"/>
</dbReference>
<organism evidence="13 14">
    <name type="scientific">Candidatus Hakubella thermalkaliphila</name>
    <dbReference type="NCBI Taxonomy" id="2754717"/>
    <lineage>
        <taxon>Bacteria</taxon>
        <taxon>Bacillati</taxon>
        <taxon>Actinomycetota</taxon>
        <taxon>Actinomycetota incertae sedis</taxon>
        <taxon>Candidatus Hakubellales</taxon>
        <taxon>Candidatus Hakubellaceae</taxon>
        <taxon>Candidatus Hakubella</taxon>
    </lineage>
</organism>
<comment type="similarity">
    <text evidence="10">Belongs to the peptidase M48 family.</text>
</comment>
<keyword evidence="7 11" id="KW-1133">Transmembrane helix</keyword>
<evidence type="ECO:0000313" key="14">
    <source>
        <dbReference type="Proteomes" id="UP000561271"/>
    </source>
</evidence>
<dbReference type="GO" id="GO:0006508">
    <property type="term" value="P:proteolysis"/>
    <property type="evidence" value="ECO:0007669"/>
    <property type="project" value="UniProtKB-KW"/>
</dbReference>
<dbReference type="Pfam" id="PF01435">
    <property type="entry name" value="Peptidase_M48"/>
    <property type="match status" value="1"/>
</dbReference>
<keyword evidence="2 10" id="KW-0645">Protease</keyword>
<keyword evidence="4" id="KW-0479">Metal-binding</keyword>
<feature type="domain" description="Peptidase M48" evidence="12">
    <location>
        <begin position="2"/>
        <end position="150"/>
    </location>
</feature>
<evidence type="ECO:0000256" key="10">
    <source>
        <dbReference type="RuleBase" id="RU003983"/>
    </source>
</evidence>
<keyword evidence="1" id="KW-1003">Cell membrane</keyword>
<sequence length="153" mass="17178">CDTLLEGFTQDQVEVVLAHEMGHQQLGHLWKMTLLQAATMTLALISLQVFFWGPEAYWGAGGIGDLSNLPLVFLISTLLLFLLSPAKNAFSRFWERQADLFSLDLTGKPEAFVSFMEGVAKRNLADKNPHPLIEFLFYTHPSISRRISLARGK</sequence>
<evidence type="ECO:0000256" key="2">
    <source>
        <dbReference type="ARBA" id="ARBA00022670"/>
    </source>
</evidence>
<dbReference type="Proteomes" id="UP000561271">
    <property type="component" value="Unassembled WGS sequence"/>
</dbReference>
<reference evidence="13 14" key="1">
    <citation type="journal article" date="2020" name="Front. Microbiol.">
        <title>Single-cell genomics of novel Actinobacteria with the Wood-Ljungdahl pathway discovered in a serpentinizing system.</title>
        <authorList>
            <person name="Merino N."/>
            <person name="Kawai M."/>
            <person name="Boyd E.S."/>
            <person name="Colman D.R."/>
            <person name="McGlynn S.E."/>
            <person name="Nealson K.H."/>
            <person name="Kurokawa K."/>
            <person name="Hongoh Y."/>
        </authorList>
    </citation>
    <scope>NUCLEOTIDE SEQUENCE [LARGE SCALE GENOMIC DNA]</scope>
    <source>
        <strain evidence="13 14">S44</strain>
    </source>
</reference>
<evidence type="ECO:0000313" key="13">
    <source>
        <dbReference type="EMBL" id="GFP38271.1"/>
    </source>
</evidence>
<dbReference type="RefSeq" id="WP_176232264.1">
    <property type="nucleotide sequence ID" value="NZ_BLSC01000460.1"/>
</dbReference>
<evidence type="ECO:0000256" key="9">
    <source>
        <dbReference type="ARBA" id="ARBA00023136"/>
    </source>
</evidence>
<evidence type="ECO:0000256" key="1">
    <source>
        <dbReference type="ARBA" id="ARBA00022475"/>
    </source>
</evidence>
<name>A0A6V8Q5U4_9ACTN</name>
<dbReference type="AlphaFoldDB" id="A0A6V8Q5U4"/>
<keyword evidence="8 10" id="KW-0482">Metalloprotease</keyword>
<evidence type="ECO:0000256" key="8">
    <source>
        <dbReference type="ARBA" id="ARBA00023049"/>
    </source>
</evidence>
<dbReference type="Gene3D" id="3.30.2010.10">
    <property type="entry name" value="Metalloproteases ('zincins'), catalytic domain"/>
    <property type="match status" value="1"/>
</dbReference>
<evidence type="ECO:0000256" key="7">
    <source>
        <dbReference type="ARBA" id="ARBA00022989"/>
    </source>
</evidence>
<dbReference type="EMBL" id="BLSC01000460">
    <property type="protein sequence ID" value="GFP38271.1"/>
    <property type="molecule type" value="Genomic_DNA"/>
</dbReference>
<keyword evidence="9 11" id="KW-0472">Membrane</keyword>
<dbReference type="PANTHER" id="PTHR43221:SF2">
    <property type="entry name" value="PROTEASE HTPX HOMOLOG"/>
    <property type="match status" value="1"/>
</dbReference>
<feature type="transmembrane region" description="Helical" evidence="11">
    <location>
        <begin position="34"/>
        <end position="54"/>
    </location>
</feature>
<evidence type="ECO:0000259" key="12">
    <source>
        <dbReference type="Pfam" id="PF01435"/>
    </source>
</evidence>
<protein>
    <submittedName>
        <fullName evidence="13">STE24 endopeptidase</fullName>
    </submittedName>
</protein>
<keyword evidence="6 10" id="KW-0862">Zinc</keyword>
<keyword evidence="5 10" id="KW-0378">Hydrolase</keyword>
<dbReference type="PANTHER" id="PTHR43221">
    <property type="entry name" value="PROTEASE HTPX"/>
    <property type="match status" value="1"/>
</dbReference>
<comment type="caution">
    <text evidence="13">The sequence shown here is derived from an EMBL/GenBank/DDBJ whole genome shotgun (WGS) entry which is preliminary data.</text>
</comment>